<protein>
    <recommendedName>
        <fullName evidence="4">Retrovirus-related Pol polyprotein from transposon RE1</fullName>
    </recommendedName>
</protein>
<gene>
    <name evidence="2" type="ORF">F2P56_012440</name>
</gene>
<comment type="caution">
    <text evidence="2">The sequence shown here is derived from an EMBL/GenBank/DDBJ whole genome shotgun (WGS) entry which is preliminary data.</text>
</comment>
<sequence length="385" mass="42149">MVSSEPPSHENSIPTSANTRNPVSNPPSPTEIPLIALNITAQINEKLTPSTFPQWRAQFEALLIGYNLLDYVTGDNPCPPITDSSISNLHKTHWIRQDKLILSAILASTTTTITPFISAAKTSHQAWTKLHTLYASKSRTRAMQLKEELTMIKKGNNKVQKYLHTVKALADEISLIYHPISEDDLTLYILNGLGSDFREIAAPIRAREKPLTFKELHDLLVGHDAYLRRLDATTQQLVASANYTNRRSGSSSGAHSFKGSSKQGAGRQNGFSKPNSGPSSGPKDNKKNFKPNGHRRYTPKCQLCDEVGHTAKNCSRLQRAEPTANYVTTSPATDTKWLLDSGASHNITGDLANLSVHYEYDGTDEVVIGDGSGSDHGGGSTKRCM</sequence>
<dbReference type="PANTHER" id="PTHR47481">
    <property type="match status" value="1"/>
</dbReference>
<evidence type="ECO:0008006" key="4">
    <source>
        <dbReference type="Google" id="ProtNLM"/>
    </source>
</evidence>
<feature type="compositionally biased region" description="Low complexity" evidence="1">
    <location>
        <begin position="248"/>
        <end position="261"/>
    </location>
</feature>
<reference evidence="2" key="2">
    <citation type="submission" date="2020-03" db="EMBL/GenBank/DDBJ databases">
        <title>Walnut 2.0.</title>
        <authorList>
            <person name="Marrano A."/>
            <person name="Britton M."/>
            <person name="Zimin A.V."/>
            <person name="Zaini P.A."/>
            <person name="Workman R."/>
            <person name="Puiu D."/>
            <person name="Bianco L."/>
            <person name="Allen B.J."/>
            <person name="Troggio M."/>
            <person name="Leslie C.A."/>
            <person name="Timp W."/>
            <person name="Dendekar A."/>
            <person name="Salzberg S.L."/>
            <person name="Neale D.B."/>
        </authorList>
    </citation>
    <scope>NUCLEOTIDE SEQUENCE</scope>
    <source>
        <tissue evidence="2">Leaves</tissue>
    </source>
</reference>
<name>A0A834CX29_JUGRE</name>
<accession>A0A834CX29</accession>
<evidence type="ECO:0000313" key="3">
    <source>
        <dbReference type="Proteomes" id="UP000619265"/>
    </source>
</evidence>
<feature type="compositionally biased region" description="Low complexity" evidence="1">
    <location>
        <begin position="269"/>
        <end position="282"/>
    </location>
</feature>
<dbReference type="Proteomes" id="UP000619265">
    <property type="component" value="Unassembled WGS sequence"/>
</dbReference>
<dbReference type="Gramene" id="Jr06_06960_p1">
    <property type="protein sequence ID" value="cds.Jr06_06960_p1"/>
    <property type="gene ID" value="Jr06_06960"/>
</dbReference>
<dbReference type="GO" id="GO:0003676">
    <property type="term" value="F:nucleic acid binding"/>
    <property type="evidence" value="ECO:0007669"/>
    <property type="project" value="InterPro"/>
</dbReference>
<dbReference type="InterPro" id="IPR036875">
    <property type="entry name" value="Znf_CCHC_sf"/>
</dbReference>
<dbReference type="AlphaFoldDB" id="A0A834CX29"/>
<dbReference type="EMBL" id="LIHL02000006">
    <property type="protein sequence ID" value="KAF5468275.1"/>
    <property type="molecule type" value="Genomic_DNA"/>
</dbReference>
<feature type="compositionally biased region" description="Polar residues" evidence="1">
    <location>
        <begin position="1"/>
        <end position="23"/>
    </location>
</feature>
<dbReference type="GO" id="GO:0008270">
    <property type="term" value="F:zinc ion binding"/>
    <property type="evidence" value="ECO:0007669"/>
    <property type="project" value="InterPro"/>
</dbReference>
<evidence type="ECO:0000256" key="1">
    <source>
        <dbReference type="SAM" id="MobiDB-lite"/>
    </source>
</evidence>
<organism evidence="2 3">
    <name type="scientific">Juglans regia</name>
    <name type="common">English walnut</name>
    <dbReference type="NCBI Taxonomy" id="51240"/>
    <lineage>
        <taxon>Eukaryota</taxon>
        <taxon>Viridiplantae</taxon>
        <taxon>Streptophyta</taxon>
        <taxon>Embryophyta</taxon>
        <taxon>Tracheophyta</taxon>
        <taxon>Spermatophyta</taxon>
        <taxon>Magnoliopsida</taxon>
        <taxon>eudicotyledons</taxon>
        <taxon>Gunneridae</taxon>
        <taxon>Pentapetalae</taxon>
        <taxon>rosids</taxon>
        <taxon>fabids</taxon>
        <taxon>Fagales</taxon>
        <taxon>Juglandaceae</taxon>
        <taxon>Juglans</taxon>
    </lineage>
</organism>
<feature type="region of interest" description="Disordered" evidence="1">
    <location>
        <begin position="1"/>
        <end position="29"/>
    </location>
</feature>
<feature type="region of interest" description="Disordered" evidence="1">
    <location>
        <begin position="243"/>
        <end position="295"/>
    </location>
</feature>
<proteinExistence type="predicted"/>
<reference evidence="2" key="1">
    <citation type="submission" date="2015-10" db="EMBL/GenBank/DDBJ databases">
        <authorList>
            <person name="Martinez-Garcia P.J."/>
            <person name="Crepeau M.W."/>
            <person name="Puiu D."/>
            <person name="Gonzalez-Ibeas D."/>
            <person name="Whalen J."/>
            <person name="Stevens K."/>
            <person name="Paul R."/>
            <person name="Butterfield T."/>
            <person name="Britton M."/>
            <person name="Reagan R."/>
            <person name="Chakraborty S."/>
            <person name="Walawage S.L."/>
            <person name="Vasquez-Gross H.A."/>
            <person name="Cardeno C."/>
            <person name="Famula R."/>
            <person name="Pratt K."/>
            <person name="Kuruganti S."/>
            <person name="Aradhya M.K."/>
            <person name="Leslie C.A."/>
            <person name="Dandekar A.M."/>
            <person name="Salzberg S.L."/>
            <person name="Wegrzyn J.L."/>
            <person name="Langley C.H."/>
            <person name="Neale D.B."/>
        </authorList>
    </citation>
    <scope>NUCLEOTIDE SEQUENCE</scope>
    <source>
        <tissue evidence="2">Leaves</tissue>
    </source>
</reference>
<evidence type="ECO:0000313" key="2">
    <source>
        <dbReference type="EMBL" id="KAF5468275.1"/>
    </source>
</evidence>
<dbReference type="Pfam" id="PF14223">
    <property type="entry name" value="Retrotran_gag_2"/>
    <property type="match status" value="1"/>
</dbReference>
<dbReference type="SUPFAM" id="SSF57756">
    <property type="entry name" value="Retrovirus zinc finger-like domains"/>
    <property type="match status" value="1"/>
</dbReference>
<dbReference type="PANTHER" id="PTHR47481:SF22">
    <property type="entry name" value="RETROTRANSPOSON GAG DOMAIN-CONTAINING PROTEIN"/>
    <property type="match status" value="1"/>
</dbReference>